<evidence type="ECO:0000313" key="5">
    <source>
        <dbReference type="Proteomes" id="UP001058860"/>
    </source>
</evidence>
<reference evidence="5" key="1">
    <citation type="submission" date="2021-11" db="EMBL/GenBank/DDBJ databases">
        <title>Cultivation dependent microbiological survey of springs from the worlds oldest radium mine currently devoted to the extraction of radon-saturated water.</title>
        <authorList>
            <person name="Kapinusova G."/>
            <person name="Smrhova T."/>
            <person name="Strejcek M."/>
            <person name="Suman J."/>
            <person name="Jani K."/>
            <person name="Pajer P."/>
            <person name="Uhlik O."/>
        </authorList>
    </citation>
    <scope>NUCLEOTIDE SEQUENCE [LARGE SCALE GENOMIC DNA]</scope>
    <source>
        <strain evidence="5">J379</strain>
    </source>
</reference>
<keyword evidence="3" id="KW-0732">Signal</keyword>
<dbReference type="SUPFAM" id="SSF56601">
    <property type="entry name" value="beta-lactamase/transpeptidase-like"/>
    <property type="match status" value="1"/>
</dbReference>
<evidence type="ECO:0000256" key="1">
    <source>
        <dbReference type="ARBA" id="ARBA00006096"/>
    </source>
</evidence>
<comment type="similarity">
    <text evidence="1">Belongs to the peptidase S13 family.</text>
</comment>
<dbReference type="PANTHER" id="PTHR30023">
    <property type="entry name" value="D-ALANYL-D-ALANINE CARBOXYPEPTIDASE"/>
    <property type="match status" value="1"/>
</dbReference>
<dbReference type="Gene3D" id="3.50.80.20">
    <property type="entry name" value="D-Ala-D-Ala carboxypeptidase C, peptidase S13"/>
    <property type="match status" value="1"/>
</dbReference>
<dbReference type="Gene3D" id="3.40.710.10">
    <property type="entry name" value="DD-peptidase/beta-lactamase superfamily"/>
    <property type="match status" value="2"/>
</dbReference>
<feature type="chain" id="PRO_5045583013" evidence="3">
    <location>
        <begin position="24"/>
        <end position="401"/>
    </location>
</feature>
<dbReference type="PANTHER" id="PTHR30023:SF0">
    <property type="entry name" value="PENICILLIN-SENSITIVE CARBOXYPEPTIDASE A"/>
    <property type="match status" value="1"/>
</dbReference>
<sequence length="401" mass="41740">MIVRRLAFLITLFVAFAAGSAPAAATTAATLKAKLAKEMRFAGGLSGAYVRDVETGRPLFSWRADAPRVPASVEKLYTTASSLLRDGPAFTFPTIAAADVAPDEDGVIGGDLYVIGSGDPTLTTDGLERLARAVAAAGVTQVDAVHGDDDAWDERVGGPDSNFGYDRWLGGQLRALSVNRGWDGRRLQTSPAGYAAKKLTAALRAAGVKVGKVGTRASAPENAVELARVQSAPLGDLARATNVPSDNYIAEMLLKGLGDRYGVLGTTGAGAAVARDTLDDFGIRPRIVDGSGLSRANRTTPRQVVRLLERMASQESGTAFRESLALAGSTGTIQRRMRGTAAAGNCRAKTGTLNGVSALAGYCRARDGGDVAFAILMSRVGLFTAHGAQDRMAAAIARWDG</sequence>
<evidence type="ECO:0000256" key="2">
    <source>
        <dbReference type="ARBA" id="ARBA00022801"/>
    </source>
</evidence>
<dbReference type="NCBIfam" id="TIGR00666">
    <property type="entry name" value="PBP4"/>
    <property type="match status" value="1"/>
</dbReference>
<dbReference type="GO" id="GO:0009002">
    <property type="term" value="F:serine-type D-Ala-D-Ala carboxypeptidase activity"/>
    <property type="evidence" value="ECO:0007669"/>
    <property type="project" value="UniProtKB-EC"/>
</dbReference>
<dbReference type="InterPro" id="IPR012338">
    <property type="entry name" value="Beta-lactam/transpept-like"/>
</dbReference>
<keyword evidence="4" id="KW-0645">Protease</keyword>
<gene>
    <name evidence="4" type="primary">dacB</name>
    <name evidence="4" type="ORF">LRS13_23805</name>
</gene>
<dbReference type="Proteomes" id="UP001058860">
    <property type="component" value="Chromosome"/>
</dbReference>
<dbReference type="RefSeq" id="WP_353864159.1">
    <property type="nucleotide sequence ID" value="NZ_CP088295.1"/>
</dbReference>
<name>A0ABY5PGG1_9ACTN</name>
<proteinExistence type="inferred from homology"/>
<organism evidence="4 5">
    <name type="scientific">Svornostia abyssi</name>
    <dbReference type="NCBI Taxonomy" id="2898438"/>
    <lineage>
        <taxon>Bacteria</taxon>
        <taxon>Bacillati</taxon>
        <taxon>Actinomycetota</taxon>
        <taxon>Thermoleophilia</taxon>
        <taxon>Solirubrobacterales</taxon>
        <taxon>Baekduiaceae</taxon>
        <taxon>Svornostia</taxon>
    </lineage>
</organism>
<evidence type="ECO:0000313" key="4">
    <source>
        <dbReference type="EMBL" id="UUY03657.1"/>
    </source>
</evidence>
<evidence type="ECO:0000256" key="3">
    <source>
        <dbReference type="SAM" id="SignalP"/>
    </source>
</evidence>
<dbReference type="PRINTS" id="PR00922">
    <property type="entry name" value="DADACBPTASE3"/>
</dbReference>
<feature type="signal peptide" evidence="3">
    <location>
        <begin position="1"/>
        <end position="23"/>
    </location>
</feature>
<dbReference type="EMBL" id="CP088295">
    <property type="protein sequence ID" value="UUY03657.1"/>
    <property type="molecule type" value="Genomic_DNA"/>
</dbReference>
<keyword evidence="2 4" id="KW-0378">Hydrolase</keyword>
<dbReference type="EC" id="3.4.16.4" evidence="4"/>
<dbReference type="Pfam" id="PF02113">
    <property type="entry name" value="Peptidase_S13"/>
    <property type="match status" value="2"/>
</dbReference>
<protein>
    <submittedName>
        <fullName evidence="4">D-alanyl-D-alanine carboxypeptidase/D-alanyl-D-alanine-endopeptidase</fullName>
        <ecNumber evidence="4">3.4.16.4</ecNumber>
    </submittedName>
</protein>
<accession>A0ABY5PGG1</accession>
<keyword evidence="5" id="KW-1185">Reference proteome</keyword>
<dbReference type="InterPro" id="IPR000667">
    <property type="entry name" value="Peptidase_S13"/>
</dbReference>
<keyword evidence="4" id="KW-0121">Carboxypeptidase</keyword>